<proteinExistence type="predicted"/>
<feature type="domain" description="F-box" evidence="1">
    <location>
        <begin position="18"/>
        <end position="64"/>
    </location>
</feature>
<keyword evidence="3" id="KW-1185">Reference proteome</keyword>
<dbReference type="InterPro" id="IPR001810">
    <property type="entry name" value="F-box_dom"/>
</dbReference>
<reference evidence="2 3" key="1">
    <citation type="submission" date="2014-04" db="EMBL/GenBank/DDBJ databases">
        <authorList>
            <consortium name="DOE Joint Genome Institute"/>
            <person name="Kuo A."/>
            <person name="Gay G."/>
            <person name="Dore J."/>
            <person name="Kohler A."/>
            <person name="Nagy L.G."/>
            <person name="Floudas D."/>
            <person name="Copeland A."/>
            <person name="Barry K.W."/>
            <person name="Cichocki N."/>
            <person name="Veneault-Fourrey C."/>
            <person name="LaButti K."/>
            <person name="Lindquist E.A."/>
            <person name="Lipzen A."/>
            <person name="Lundell T."/>
            <person name="Morin E."/>
            <person name="Murat C."/>
            <person name="Sun H."/>
            <person name="Tunlid A."/>
            <person name="Henrissat B."/>
            <person name="Grigoriev I.V."/>
            <person name="Hibbett D.S."/>
            <person name="Martin F."/>
            <person name="Nordberg H.P."/>
            <person name="Cantor M.N."/>
            <person name="Hua S.X."/>
        </authorList>
    </citation>
    <scope>NUCLEOTIDE SEQUENCE [LARGE SCALE GENOMIC DNA]</scope>
    <source>
        <strain evidence="3">h7</strain>
    </source>
</reference>
<dbReference type="OrthoDB" id="3068749at2759"/>
<gene>
    <name evidence="2" type="ORF">M413DRAFT_127809</name>
</gene>
<dbReference type="InterPro" id="IPR036047">
    <property type="entry name" value="F-box-like_dom_sf"/>
</dbReference>
<reference evidence="3" key="2">
    <citation type="submission" date="2015-01" db="EMBL/GenBank/DDBJ databases">
        <title>Evolutionary Origins and Diversification of the Mycorrhizal Mutualists.</title>
        <authorList>
            <consortium name="DOE Joint Genome Institute"/>
            <consortium name="Mycorrhizal Genomics Consortium"/>
            <person name="Kohler A."/>
            <person name="Kuo A."/>
            <person name="Nagy L.G."/>
            <person name="Floudas D."/>
            <person name="Copeland A."/>
            <person name="Barry K.W."/>
            <person name="Cichocki N."/>
            <person name="Veneault-Fourrey C."/>
            <person name="LaButti K."/>
            <person name="Lindquist E.A."/>
            <person name="Lipzen A."/>
            <person name="Lundell T."/>
            <person name="Morin E."/>
            <person name="Murat C."/>
            <person name="Riley R."/>
            <person name="Ohm R."/>
            <person name="Sun H."/>
            <person name="Tunlid A."/>
            <person name="Henrissat B."/>
            <person name="Grigoriev I.V."/>
            <person name="Hibbett D.S."/>
            <person name="Martin F."/>
        </authorList>
    </citation>
    <scope>NUCLEOTIDE SEQUENCE [LARGE SCALE GENOMIC DNA]</scope>
    <source>
        <strain evidence="3">h7</strain>
    </source>
</reference>
<sequence>MAATPKISRSVQVAKTQAVKFESLPPEILGEIYIHLGWKDILVSRTVSRRLFEISKSRPIWLFLLRQCSMMLPRPPTLDRSVDLYTTQELEDLVVSRISAEVAWRSRKDPRIREITFPEGFGGAGAVLVDGGRWLLVLSKLQVHYGCVLVYDLDAPEIEEPAIIIWPQDARDAQGAFFMAVDMDENEPTLTFNVSIIPESYRGTGDAFKPVLGNDKEVPIPILQVYRVTQLGNGSQAKLVSRRLNSFPLPMHGDTWETSLRGPHFARVFSSGERMRMVEIYDWKKCDENTHVKASINFRHDFPLDVFILPECKLLVICDDQLDIYNIQQLKSIPIPAEKENQQPVTALAPYFSTPLESSLPPCDMAIFSRPHIEDGMIRMAITFQRGIHGLIIPRNGDPPRVITLSNEETDGECTCLGINRVFFQVKLTIWTAIYTWPDDNAIGLDGQPRRALPLQEQQLERGRGFLFNALMDEESGRIVNGLKHGFSVLDWRLRLGAG</sequence>
<evidence type="ECO:0000313" key="3">
    <source>
        <dbReference type="Proteomes" id="UP000053424"/>
    </source>
</evidence>
<dbReference type="SUPFAM" id="SSF81383">
    <property type="entry name" value="F-box domain"/>
    <property type="match status" value="1"/>
</dbReference>
<dbReference type="EMBL" id="KN831778">
    <property type="protein sequence ID" value="KIM42137.1"/>
    <property type="molecule type" value="Genomic_DNA"/>
</dbReference>
<protein>
    <recommendedName>
        <fullName evidence="1">F-box domain-containing protein</fullName>
    </recommendedName>
</protein>
<dbReference type="Proteomes" id="UP000053424">
    <property type="component" value="Unassembled WGS sequence"/>
</dbReference>
<dbReference type="HOGENOM" id="CLU_040563_0_0_1"/>
<evidence type="ECO:0000259" key="1">
    <source>
        <dbReference type="PROSITE" id="PS50181"/>
    </source>
</evidence>
<name>A0A0C2YMC9_HEBCY</name>
<dbReference type="SMART" id="SM00256">
    <property type="entry name" value="FBOX"/>
    <property type="match status" value="1"/>
</dbReference>
<dbReference type="PROSITE" id="PS50181">
    <property type="entry name" value="FBOX"/>
    <property type="match status" value="1"/>
</dbReference>
<organism evidence="2 3">
    <name type="scientific">Hebeloma cylindrosporum</name>
    <dbReference type="NCBI Taxonomy" id="76867"/>
    <lineage>
        <taxon>Eukaryota</taxon>
        <taxon>Fungi</taxon>
        <taxon>Dikarya</taxon>
        <taxon>Basidiomycota</taxon>
        <taxon>Agaricomycotina</taxon>
        <taxon>Agaricomycetes</taxon>
        <taxon>Agaricomycetidae</taxon>
        <taxon>Agaricales</taxon>
        <taxon>Agaricineae</taxon>
        <taxon>Hymenogastraceae</taxon>
        <taxon>Hebeloma</taxon>
    </lineage>
</organism>
<evidence type="ECO:0000313" key="2">
    <source>
        <dbReference type="EMBL" id="KIM42137.1"/>
    </source>
</evidence>
<accession>A0A0C2YMC9</accession>
<dbReference type="AlphaFoldDB" id="A0A0C2YMC9"/>